<dbReference type="AlphaFoldDB" id="A0A5A9ZKN0"/>
<accession>A0A5A9ZKN0</accession>
<feature type="transmembrane region" description="Helical" evidence="4">
    <location>
        <begin position="340"/>
        <end position="361"/>
    </location>
</feature>
<name>A0A5A9ZKN0_9RHOB</name>
<feature type="transmembrane region" description="Helical" evidence="4">
    <location>
        <begin position="242"/>
        <end position="264"/>
    </location>
</feature>
<dbReference type="PANTHER" id="PTHR11360">
    <property type="entry name" value="MONOCARBOXYLATE TRANSPORTER"/>
    <property type="match status" value="1"/>
</dbReference>
<dbReference type="Proteomes" id="UP000325291">
    <property type="component" value="Unassembled WGS sequence"/>
</dbReference>
<feature type="transmembrane region" description="Helical" evidence="4">
    <location>
        <begin position="72"/>
        <end position="92"/>
    </location>
</feature>
<protein>
    <submittedName>
        <fullName evidence="5">MFS transporter</fullName>
    </submittedName>
</protein>
<feature type="transmembrane region" description="Helical" evidence="4">
    <location>
        <begin position="300"/>
        <end position="319"/>
    </location>
</feature>
<sequence>MFRDRTILIMALGQTLVWAGLFYVFPALILHWTADPGWSKSQLSVAIAIAVFLSGLASMVAGPVIDRGFGPALMAGCAGLGGLALATLSQAHEIWQFQAIWAFIGLCLAGCLYEPCFVLVTRARGAEAKGGIVAITLVAGFAGTLSFPVANALAGGLGWRTAVQVIGLFVALIVAPLLWWAAARLERERRAHPHHAAEAPETQPRFLRRPAFWALGLAMALMATVHSATLQHLLPILDEHSIAPATAVFVASLIGPMQVAGRLAMIWAGRFLSHHGLTLTCFAMIGTAEIVLVASGRAPILLWLFVPLFGGAVGVVSILRPLLAREILGARNFGAKSGALAFLFLAGGASAPWLGALIWGWGGYDAMLALLTCAAALGAGLYAIARRFGADARGHTS</sequence>
<evidence type="ECO:0000256" key="2">
    <source>
        <dbReference type="ARBA" id="ARBA00022989"/>
    </source>
</evidence>
<feature type="transmembrane region" description="Helical" evidence="4">
    <location>
        <begin position="276"/>
        <end position="294"/>
    </location>
</feature>
<dbReference type="Pfam" id="PF07690">
    <property type="entry name" value="MFS_1"/>
    <property type="match status" value="1"/>
</dbReference>
<keyword evidence="3 4" id="KW-0472">Membrane</keyword>
<feature type="transmembrane region" description="Helical" evidence="4">
    <location>
        <begin position="98"/>
        <end position="120"/>
    </location>
</feature>
<dbReference type="PANTHER" id="PTHR11360:SF290">
    <property type="entry name" value="MONOCARBOXYLATE MFS PERMEASE"/>
    <property type="match status" value="1"/>
</dbReference>
<dbReference type="RefSeq" id="WP_111362712.1">
    <property type="nucleotide sequence ID" value="NZ_VINQ01000003.1"/>
</dbReference>
<dbReference type="InterPro" id="IPR036259">
    <property type="entry name" value="MFS_trans_sf"/>
</dbReference>
<feature type="transmembrane region" description="Helical" evidence="4">
    <location>
        <begin position="43"/>
        <end position="65"/>
    </location>
</feature>
<evidence type="ECO:0000313" key="5">
    <source>
        <dbReference type="EMBL" id="KAA0917609.1"/>
    </source>
</evidence>
<dbReference type="InterPro" id="IPR050327">
    <property type="entry name" value="Proton-linked_MCT"/>
</dbReference>
<dbReference type="InterPro" id="IPR011701">
    <property type="entry name" value="MFS"/>
</dbReference>
<feature type="transmembrane region" description="Helical" evidence="4">
    <location>
        <begin position="162"/>
        <end position="182"/>
    </location>
</feature>
<proteinExistence type="predicted"/>
<dbReference type="Gene3D" id="1.20.1250.20">
    <property type="entry name" value="MFS general substrate transporter like domains"/>
    <property type="match status" value="1"/>
</dbReference>
<keyword evidence="6" id="KW-1185">Reference proteome</keyword>
<comment type="caution">
    <text evidence="5">The sequence shown here is derived from an EMBL/GenBank/DDBJ whole genome shotgun (WGS) entry which is preliminary data.</text>
</comment>
<gene>
    <name evidence="5" type="ORF">FLO80_06135</name>
</gene>
<feature type="transmembrane region" description="Helical" evidence="4">
    <location>
        <begin position="7"/>
        <end position="31"/>
    </location>
</feature>
<feature type="transmembrane region" description="Helical" evidence="4">
    <location>
        <begin position="367"/>
        <end position="385"/>
    </location>
</feature>
<evidence type="ECO:0000256" key="4">
    <source>
        <dbReference type="SAM" id="Phobius"/>
    </source>
</evidence>
<feature type="transmembrane region" description="Helical" evidence="4">
    <location>
        <begin position="132"/>
        <end position="150"/>
    </location>
</feature>
<reference evidence="5 6" key="1">
    <citation type="submission" date="2019-07" db="EMBL/GenBank/DDBJ databases">
        <title>Aquicoccus porphyridii gen. nov., sp. nov., isolated from a small marine red alga, Porphyridium marinum.</title>
        <authorList>
            <person name="Liu L."/>
        </authorList>
    </citation>
    <scope>NUCLEOTIDE SEQUENCE [LARGE SCALE GENOMIC DNA]</scope>
    <source>
        <strain evidence="5 6">L1 8-17</strain>
    </source>
</reference>
<dbReference type="GO" id="GO:0022857">
    <property type="term" value="F:transmembrane transporter activity"/>
    <property type="evidence" value="ECO:0007669"/>
    <property type="project" value="InterPro"/>
</dbReference>
<feature type="transmembrane region" description="Helical" evidence="4">
    <location>
        <begin position="211"/>
        <end position="230"/>
    </location>
</feature>
<keyword evidence="1 4" id="KW-0812">Transmembrane</keyword>
<keyword evidence="2 4" id="KW-1133">Transmembrane helix</keyword>
<dbReference type="SUPFAM" id="SSF103473">
    <property type="entry name" value="MFS general substrate transporter"/>
    <property type="match status" value="1"/>
</dbReference>
<organism evidence="5 6">
    <name type="scientific">Aquicoccus porphyridii</name>
    <dbReference type="NCBI Taxonomy" id="1852029"/>
    <lineage>
        <taxon>Bacteria</taxon>
        <taxon>Pseudomonadati</taxon>
        <taxon>Pseudomonadota</taxon>
        <taxon>Alphaproteobacteria</taxon>
        <taxon>Rhodobacterales</taxon>
        <taxon>Paracoccaceae</taxon>
        <taxon>Aquicoccus</taxon>
    </lineage>
</organism>
<evidence type="ECO:0000256" key="1">
    <source>
        <dbReference type="ARBA" id="ARBA00022692"/>
    </source>
</evidence>
<evidence type="ECO:0000313" key="6">
    <source>
        <dbReference type="Proteomes" id="UP000325291"/>
    </source>
</evidence>
<dbReference type="EMBL" id="VINQ01000003">
    <property type="protein sequence ID" value="KAA0917609.1"/>
    <property type="molecule type" value="Genomic_DNA"/>
</dbReference>
<evidence type="ECO:0000256" key="3">
    <source>
        <dbReference type="ARBA" id="ARBA00023136"/>
    </source>
</evidence>